<dbReference type="GO" id="GO:0005524">
    <property type="term" value="F:ATP binding"/>
    <property type="evidence" value="ECO:0007669"/>
    <property type="project" value="UniProtKB-KW"/>
</dbReference>
<dbReference type="Gene3D" id="3.40.50.300">
    <property type="entry name" value="P-loop containing nucleotide triphosphate hydrolases"/>
    <property type="match status" value="1"/>
</dbReference>
<comment type="caution">
    <text evidence="11">The sequence shown here is derived from an EMBL/GenBank/DDBJ whole genome shotgun (WGS) entry which is preliminary data.</text>
</comment>
<evidence type="ECO:0000313" key="11">
    <source>
        <dbReference type="EMBL" id="MDT0594693.1"/>
    </source>
</evidence>
<dbReference type="EMBL" id="JAVRHX010000001">
    <property type="protein sequence ID" value="MDT0594693.1"/>
    <property type="molecule type" value="Genomic_DNA"/>
</dbReference>
<keyword evidence="6" id="KW-1278">Translocase</keyword>
<dbReference type="PANTHER" id="PTHR42781:SF1">
    <property type="entry name" value="THIAMINE IMPORT ATP-BINDING PROTEIN THIQ"/>
    <property type="match status" value="1"/>
</dbReference>
<feature type="domain" description="Mop" evidence="10">
    <location>
        <begin position="315"/>
        <end position="374"/>
    </location>
</feature>
<dbReference type="InterPro" id="IPR050093">
    <property type="entry name" value="ABC_SmlMolc_Importer"/>
</dbReference>
<dbReference type="PROSITE" id="PS50893">
    <property type="entry name" value="ABC_TRANSPORTER_2"/>
    <property type="match status" value="1"/>
</dbReference>
<evidence type="ECO:0000256" key="2">
    <source>
        <dbReference type="ARBA" id="ARBA00022475"/>
    </source>
</evidence>
<dbReference type="RefSeq" id="WP_311368153.1">
    <property type="nucleotide sequence ID" value="NZ_JAVRHX010000001.1"/>
</dbReference>
<evidence type="ECO:0000259" key="10">
    <source>
        <dbReference type="PROSITE" id="PS51866"/>
    </source>
</evidence>
<evidence type="ECO:0000256" key="1">
    <source>
        <dbReference type="ARBA" id="ARBA00022448"/>
    </source>
</evidence>
<dbReference type="SUPFAM" id="SSF52540">
    <property type="entry name" value="P-loop containing nucleoside triphosphate hydrolases"/>
    <property type="match status" value="1"/>
</dbReference>
<dbReference type="InterPro" id="IPR003439">
    <property type="entry name" value="ABC_transporter-like_ATP-bd"/>
</dbReference>
<evidence type="ECO:0000256" key="5">
    <source>
        <dbReference type="ARBA" id="ARBA00022840"/>
    </source>
</evidence>
<name>A0ABU2ZPZ1_9ALTE</name>
<evidence type="ECO:0000313" key="12">
    <source>
        <dbReference type="Proteomes" id="UP001253545"/>
    </source>
</evidence>
<evidence type="ECO:0000256" key="4">
    <source>
        <dbReference type="ARBA" id="ARBA00022741"/>
    </source>
</evidence>
<keyword evidence="7" id="KW-0472">Membrane</keyword>
<dbReference type="PANTHER" id="PTHR42781">
    <property type="entry name" value="SPERMIDINE/PUTRESCINE IMPORT ATP-BINDING PROTEIN POTA"/>
    <property type="match status" value="1"/>
</dbReference>
<keyword evidence="8" id="KW-0500">Molybdenum</keyword>
<dbReference type="Proteomes" id="UP001253545">
    <property type="component" value="Unassembled WGS sequence"/>
</dbReference>
<sequence length="374" mass="41837">MSKLTINLKHTLARQNRDPLHIAFNYSLDTQKEILGIYGPSGTGKSSILKAVSGQLSGTSGTLTWQNEHCIYDNAYENPCVYLGSETVLFEHLDVFANLELITTKSLSAKNAVLSLQDVVELCDLQDILSQKTQHLSGGERQRVCFARALLSGKPILLLDEAFSALDWQKRAEMLDIVKHLHANYALAFICVSHSLKELSISCTQIAYINEGTIIKQGDAAVMQDYLLNTLHANESYFSSFKAVFSHVEEDDHLLVWELPVVDSPNWVNTHGASPEKKQYVYQKMNEKAPRKLTKEQVFVVDAHVLMLSQGVLESTSVLNCLKGYVIRIKKEEQAVLVNVNVNGQVFAASISYKSFNLMEISLEQCIYVCFKAL</sequence>
<keyword evidence="2" id="KW-1003">Cell membrane</keyword>
<protein>
    <submittedName>
        <fullName evidence="11">ATP-binding cassette domain-containing protein</fullName>
    </submittedName>
</protein>
<keyword evidence="5 11" id="KW-0067">ATP-binding</keyword>
<evidence type="ECO:0000256" key="6">
    <source>
        <dbReference type="ARBA" id="ARBA00022967"/>
    </source>
</evidence>
<dbReference type="PROSITE" id="PS00211">
    <property type="entry name" value="ABC_TRANSPORTER_1"/>
    <property type="match status" value="1"/>
</dbReference>
<keyword evidence="3" id="KW-0997">Cell inner membrane</keyword>
<dbReference type="InterPro" id="IPR004606">
    <property type="entry name" value="Mop_domain"/>
</dbReference>
<proteinExistence type="predicted"/>
<dbReference type="PROSITE" id="PS51866">
    <property type="entry name" value="MOP"/>
    <property type="match status" value="1"/>
</dbReference>
<dbReference type="Gene3D" id="2.40.50.100">
    <property type="match status" value="1"/>
</dbReference>
<keyword evidence="12" id="KW-1185">Reference proteome</keyword>
<dbReference type="InterPro" id="IPR017871">
    <property type="entry name" value="ABC_transporter-like_CS"/>
</dbReference>
<dbReference type="InterPro" id="IPR008995">
    <property type="entry name" value="Mo/tungstate-bd_C_term_dom"/>
</dbReference>
<feature type="domain" description="ABC transporter" evidence="9">
    <location>
        <begin position="6"/>
        <end position="236"/>
    </location>
</feature>
<dbReference type="InterPro" id="IPR027417">
    <property type="entry name" value="P-loop_NTPase"/>
</dbReference>
<dbReference type="Pfam" id="PF00005">
    <property type="entry name" value="ABC_tran"/>
    <property type="match status" value="1"/>
</dbReference>
<reference evidence="11 12" key="1">
    <citation type="submission" date="2023-09" db="EMBL/GenBank/DDBJ databases">
        <authorList>
            <person name="Rey-Velasco X."/>
        </authorList>
    </citation>
    <scope>NUCLEOTIDE SEQUENCE [LARGE SCALE GENOMIC DNA]</scope>
    <source>
        <strain evidence="11 12">P117</strain>
    </source>
</reference>
<accession>A0ABU2ZPZ1</accession>
<organism evidence="11 12">
    <name type="scientific">Glaciecola petra</name>
    <dbReference type="NCBI Taxonomy" id="3075602"/>
    <lineage>
        <taxon>Bacteria</taxon>
        <taxon>Pseudomonadati</taxon>
        <taxon>Pseudomonadota</taxon>
        <taxon>Gammaproteobacteria</taxon>
        <taxon>Alteromonadales</taxon>
        <taxon>Alteromonadaceae</taxon>
        <taxon>Glaciecola</taxon>
    </lineage>
</organism>
<dbReference type="InterPro" id="IPR003593">
    <property type="entry name" value="AAA+_ATPase"/>
</dbReference>
<evidence type="ECO:0000259" key="9">
    <source>
        <dbReference type="PROSITE" id="PS50893"/>
    </source>
</evidence>
<keyword evidence="1" id="KW-0813">Transport</keyword>
<gene>
    <name evidence="11" type="ORF">RM552_07575</name>
</gene>
<evidence type="ECO:0000256" key="8">
    <source>
        <dbReference type="PROSITE-ProRule" id="PRU01213"/>
    </source>
</evidence>
<keyword evidence="4" id="KW-0547">Nucleotide-binding</keyword>
<dbReference type="SMART" id="SM00382">
    <property type="entry name" value="AAA"/>
    <property type="match status" value="1"/>
</dbReference>
<dbReference type="SUPFAM" id="SSF50331">
    <property type="entry name" value="MOP-like"/>
    <property type="match status" value="1"/>
</dbReference>
<evidence type="ECO:0000256" key="3">
    <source>
        <dbReference type="ARBA" id="ARBA00022519"/>
    </source>
</evidence>
<evidence type="ECO:0000256" key="7">
    <source>
        <dbReference type="ARBA" id="ARBA00023136"/>
    </source>
</evidence>